<name>A0A3G5ADK4_9VIRU</name>
<proteinExistence type="predicted"/>
<accession>A0A3G5ADK4</accession>
<sequence length="288" mass="33968">MAATLTDGPLITIVSFIDFEDMLNLRTVNKSYRKNIFKSVKGNEYKNENGWKISSFTFHYKTIDNSLYPTLTIPPLGIFAYKKNIYISHDNILRIGSSLMKIKVKPLAYEGGRCDFCNVSMYTEHRTNPWHPWLSCDIQFYACTHEFRDLGACNIHYCGTCFYSLRPEYKADHHFVPMQKCDQCPKYASHIYDNGQPVCIECSQNAYRNPVPKTYYASYEKKLESAILNWIPFMNINGKFWLLNCNESDRFYSYIYEYNIKTGYGHLVSKLNKFIEEFPKMMHRFYFI</sequence>
<dbReference type="EMBL" id="MK072405">
    <property type="protein sequence ID" value="AYV84351.1"/>
    <property type="molecule type" value="Genomic_DNA"/>
</dbReference>
<gene>
    <name evidence="1" type="ORF">Hyperionvirus23_18</name>
</gene>
<evidence type="ECO:0008006" key="2">
    <source>
        <dbReference type="Google" id="ProtNLM"/>
    </source>
</evidence>
<evidence type="ECO:0000313" key="1">
    <source>
        <dbReference type="EMBL" id="AYV84351.1"/>
    </source>
</evidence>
<organism evidence="1">
    <name type="scientific">Hyperionvirus sp</name>
    <dbReference type="NCBI Taxonomy" id="2487770"/>
    <lineage>
        <taxon>Viruses</taxon>
        <taxon>Varidnaviria</taxon>
        <taxon>Bamfordvirae</taxon>
        <taxon>Nucleocytoviricota</taxon>
        <taxon>Megaviricetes</taxon>
        <taxon>Imitervirales</taxon>
        <taxon>Mimiviridae</taxon>
        <taxon>Klosneuvirinae</taxon>
    </lineage>
</organism>
<protein>
    <recommendedName>
        <fullName evidence="2">F-box domain-containing protein</fullName>
    </recommendedName>
</protein>
<reference evidence="1" key="1">
    <citation type="submission" date="2018-10" db="EMBL/GenBank/DDBJ databases">
        <title>Hidden diversity of soil giant viruses.</title>
        <authorList>
            <person name="Schulz F."/>
            <person name="Alteio L."/>
            <person name="Goudeau D."/>
            <person name="Ryan E.M."/>
            <person name="Malmstrom R.R."/>
            <person name="Blanchard J."/>
            <person name="Woyke T."/>
        </authorList>
    </citation>
    <scope>NUCLEOTIDE SEQUENCE</scope>
    <source>
        <strain evidence="1">HYV1</strain>
    </source>
</reference>